<evidence type="ECO:0000256" key="6">
    <source>
        <dbReference type="ARBA" id="ARBA00025804"/>
    </source>
</evidence>
<name>A0AAV9PPR9_9PEZI</name>
<dbReference type="Pfam" id="PF01000">
    <property type="entry name" value="RNA_pol_A_bac"/>
    <property type="match status" value="1"/>
</dbReference>
<dbReference type="InterPro" id="IPR036603">
    <property type="entry name" value="RBP11-like"/>
</dbReference>
<dbReference type="Gene3D" id="3.30.1360.10">
    <property type="entry name" value="RNA polymerase, RBP11-like subunit"/>
    <property type="match status" value="1"/>
</dbReference>
<evidence type="ECO:0000313" key="11">
    <source>
        <dbReference type="Proteomes" id="UP001337655"/>
    </source>
</evidence>
<dbReference type="SMART" id="SM00662">
    <property type="entry name" value="RPOLD"/>
    <property type="match status" value="1"/>
</dbReference>
<dbReference type="GO" id="GO:0005665">
    <property type="term" value="C:RNA polymerase II, core complex"/>
    <property type="evidence" value="ECO:0007669"/>
    <property type="project" value="TreeGrafter"/>
</dbReference>
<dbReference type="SUPFAM" id="SSF55257">
    <property type="entry name" value="RBP11-like subunits of RNA polymerase"/>
    <property type="match status" value="1"/>
</dbReference>
<organism evidence="10 11">
    <name type="scientific">Saxophila tyrrhenica</name>
    <dbReference type="NCBI Taxonomy" id="1690608"/>
    <lineage>
        <taxon>Eukaryota</taxon>
        <taxon>Fungi</taxon>
        <taxon>Dikarya</taxon>
        <taxon>Ascomycota</taxon>
        <taxon>Pezizomycotina</taxon>
        <taxon>Dothideomycetes</taxon>
        <taxon>Dothideomycetidae</taxon>
        <taxon>Mycosphaerellales</taxon>
        <taxon>Extremaceae</taxon>
        <taxon>Saxophila</taxon>
    </lineage>
</organism>
<sequence length="367" mass="39819">MDYEPYGNGMNDEDAGPRVTIRRSNRTTIDFVLSNTSLALANSLRRTMLAEIPTLAVDLVEIHANTSVLADEFLAHRLGLIPLSARDIDKLLYGRDCTCDDFCDNCACFLRLNAVNRNSDENMKIFARDLTLETRDGRPVEPWPAGHNAGMDGEQELPTRGQPIIMDEGQKGPLICQLRKGQELRVRCIAKKGIAKEHSKWAPTAAIGFEYDPHNKLRHTQLWYEANAKEEWPLTANADWEEPPQEGQRFEYEAEPDSFYINLEGTGVMPPDSVMHNGIRTLQEKLANVIKGLSDEGDAGVPNGMGGGSPMDGVMNGGGTAYGNQTAYGGGMSAYGGGVGGQSAYGGNMGAFSSYGGAATPYGGYRG</sequence>
<dbReference type="PANTHER" id="PTHR11800">
    <property type="entry name" value="DNA-DIRECTED RNA POLYMERASE"/>
    <property type="match status" value="1"/>
</dbReference>
<keyword evidence="4" id="KW-0804">Transcription</keyword>
<dbReference type="Proteomes" id="UP001337655">
    <property type="component" value="Unassembled WGS sequence"/>
</dbReference>
<dbReference type="PANTHER" id="PTHR11800:SF2">
    <property type="entry name" value="DNA-DIRECTED RNA POLYMERASE II SUBUNIT RPB3"/>
    <property type="match status" value="1"/>
</dbReference>
<dbReference type="SUPFAM" id="SSF56553">
    <property type="entry name" value="Insert subdomain of RNA polymerase alpha subunit"/>
    <property type="match status" value="1"/>
</dbReference>
<dbReference type="GO" id="GO:0003677">
    <property type="term" value="F:DNA binding"/>
    <property type="evidence" value="ECO:0007669"/>
    <property type="project" value="InterPro"/>
</dbReference>
<feature type="domain" description="DNA-directed RNA polymerase RpoA/D/Rpb3-type" evidence="9">
    <location>
        <begin position="28"/>
        <end position="292"/>
    </location>
</feature>
<dbReference type="GO" id="GO:0003899">
    <property type="term" value="F:DNA-directed RNA polymerase activity"/>
    <property type="evidence" value="ECO:0007669"/>
    <property type="project" value="InterPro"/>
</dbReference>
<evidence type="ECO:0000256" key="4">
    <source>
        <dbReference type="ARBA" id="ARBA00023163"/>
    </source>
</evidence>
<dbReference type="GO" id="GO:0006366">
    <property type="term" value="P:transcription by RNA polymerase II"/>
    <property type="evidence" value="ECO:0007669"/>
    <property type="project" value="TreeGrafter"/>
</dbReference>
<evidence type="ECO:0000259" key="9">
    <source>
        <dbReference type="SMART" id="SM00662"/>
    </source>
</evidence>
<dbReference type="InterPro" id="IPR011263">
    <property type="entry name" value="DNA-dir_RNA_pol_RpoA/D/Rpb3"/>
</dbReference>
<reference evidence="10 11" key="1">
    <citation type="submission" date="2023-08" db="EMBL/GenBank/DDBJ databases">
        <title>Black Yeasts Isolated from many extreme environments.</title>
        <authorList>
            <person name="Coleine C."/>
            <person name="Stajich J.E."/>
            <person name="Selbmann L."/>
        </authorList>
    </citation>
    <scope>NUCLEOTIDE SEQUENCE [LARGE SCALE GENOMIC DNA]</scope>
    <source>
        <strain evidence="10 11">CCFEE 5935</strain>
    </source>
</reference>
<evidence type="ECO:0000256" key="3">
    <source>
        <dbReference type="ARBA" id="ARBA00022478"/>
    </source>
</evidence>
<keyword evidence="11" id="KW-1185">Reference proteome</keyword>
<dbReference type="AlphaFoldDB" id="A0AAV9PPR9"/>
<dbReference type="InterPro" id="IPR036643">
    <property type="entry name" value="RNApol_insert_sf"/>
</dbReference>
<dbReference type="InterPro" id="IPR050518">
    <property type="entry name" value="Rpo3/RPB3_RNA_Pol_subunit"/>
</dbReference>
<accession>A0AAV9PPR9</accession>
<dbReference type="InterPro" id="IPR001514">
    <property type="entry name" value="DNA-dir_RNA_pol_30-40kDasu_CS"/>
</dbReference>
<dbReference type="FunFam" id="2.170.120.12:FF:000002">
    <property type="entry name" value="DNA-directed RNA polymerase II subunit RPB3"/>
    <property type="match status" value="1"/>
</dbReference>
<dbReference type="Gene3D" id="2.170.120.12">
    <property type="entry name" value="DNA-directed RNA polymerase, insert domain"/>
    <property type="match status" value="1"/>
</dbReference>
<evidence type="ECO:0000256" key="2">
    <source>
        <dbReference type="ARBA" id="ARBA00011730"/>
    </source>
</evidence>
<gene>
    <name evidence="10" type="primary">rpb3</name>
    <name evidence="10" type="ORF">LTR77_000180</name>
</gene>
<evidence type="ECO:0000313" key="10">
    <source>
        <dbReference type="EMBL" id="KAK5175044.1"/>
    </source>
</evidence>
<evidence type="ECO:0000256" key="8">
    <source>
        <dbReference type="SAM" id="MobiDB-lite"/>
    </source>
</evidence>
<comment type="similarity">
    <text evidence="6">Belongs to the archaeal Rpo3/eukaryotic RPB3 RNA polymerase subunit family.</text>
</comment>
<dbReference type="InterPro" id="IPR011262">
    <property type="entry name" value="DNA-dir_RNA_pol_insert"/>
</dbReference>
<evidence type="ECO:0000256" key="7">
    <source>
        <dbReference type="ARBA" id="ARBA00072506"/>
    </source>
</evidence>
<protein>
    <recommendedName>
        <fullName evidence="7">DNA-directed RNA polymerase II subunit RPB3</fullName>
    </recommendedName>
</protein>
<feature type="region of interest" description="Disordered" evidence="8">
    <location>
        <begin position="137"/>
        <end position="156"/>
    </location>
</feature>
<proteinExistence type="inferred from homology"/>
<dbReference type="GO" id="GO:0046983">
    <property type="term" value="F:protein dimerization activity"/>
    <property type="evidence" value="ECO:0007669"/>
    <property type="project" value="InterPro"/>
</dbReference>
<dbReference type="PROSITE" id="PS00446">
    <property type="entry name" value="RNA_POL_D_30KD"/>
    <property type="match status" value="1"/>
</dbReference>
<dbReference type="RefSeq" id="XP_064663682.1">
    <property type="nucleotide sequence ID" value="XM_064797448.1"/>
</dbReference>
<dbReference type="HAMAP" id="MF_00320">
    <property type="entry name" value="RNApol_arch_Rpo3"/>
    <property type="match status" value="1"/>
</dbReference>
<dbReference type="EMBL" id="JAVRRT010000001">
    <property type="protein sequence ID" value="KAK5175044.1"/>
    <property type="molecule type" value="Genomic_DNA"/>
</dbReference>
<dbReference type="GeneID" id="89921532"/>
<keyword evidence="5" id="KW-0539">Nucleus</keyword>
<dbReference type="InterPro" id="IPR022842">
    <property type="entry name" value="RNAP_Rpo3/Rpb3/RPAC1"/>
</dbReference>
<comment type="subunit">
    <text evidence="2">Component of the RNA polymerase II (Pol II) complex consisting of 12 subunits.</text>
</comment>
<evidence type="ECO:0000256" key="5">
    <source>
        <dbReference type="ARBA" id="ARBA00023242"/>
    </source>
</evidence>
<dbReference type="Pfam" id="PF01193">
    <property type="entry name" value="RNA_pol_L"/>
    <property type="match status" value="1"/>
</dbReference>
<comment type="subcellular location">
    <subcellularLocation>
        <location evidence="1">Nucleus</location>
    </subcellularLocation>
</comment>
<keyword evidence="3" id="KW-0240">DNA-directed RNA polymerase</keyword>
<dbReference type="CDD" id="cd07031">
    <property type="entry name" value="RNAP_II_RPB3"/>
    <property type="match status" value="1"/>
</dbReference>
<comment type="caution">
    <text evidence="10">The sequence shown here is derived from an EMBL/GenBank/DDBJ whole genome shotgun (WGS) entry which is preliminary data.</text>
</comment>
<evidence type="ECO:0000256" key="1">
    <source>
        <dbReference type="ARBA" id="ARBA00004123"/>
    </source>
</evidence>